<sequence length="104" mass="11555">MKAYLVLCVLLASILFCPSSLPARESAAGDQSASSILIFWTVKYPGSNFSCSTQFSWAKGHQQQETLKQLVSRNCNQKLSPTRPDPSCNRRFGRYCRPPPNSSP</sequence>
<feature type="region of interest" description="Disordered" evidence="1">
    <location>
        <begin position="76"/>
        <end position="104"/>
    </location>
</feature>
<evidence type="ECO:0000313" key="3">
    <source>
        <dbReference type="EMBL" id="EXB72255.1"/>
    </source>
</evidence>
<gene>
    <name evidence="3" type="ORF">L484_009138</name>
</gene>
<keyword evidence="2" id="KW-0732">Signal</keyword>
<evidence type="ECO:0000313" key="4">
    <source>
        <dbReference type="Proteomes" id="UP000030645"/>
    </source>
</evidence>
<evidence type="ECO:0000256" key="2">
    <source>
        <dbReference type="SAM" id="SignalP"/>
    </source>
</evidence>
<feature type="signal peptide" evidence="2">
    <location>
        <begin position="1"/>
        <end position="22"/>
    </location>
</feature>
<accession>W9R5G5</accession>
<protein>
    <submittedName>
        <fullName evidence="3">Uncharacterized protein</fullName>
    </submittedName>
</protein>
<evidence type="ECO:0000256" key="1">
    <source>
        <dbReference type="SAM" id="MobiDB-lite"/>
    </source>
</evidence>
<reference evidence="4" key="1">
    <citation type="submission" date="2013-01" db="EMBL/GenBank/DDBJ databases">
        <title>Draft Genome Sequence of a Mulberry Tree, Morus notabilis C.K. Schneid.</title>
        <authorList>
            <person name="He N."/>
            <person name="Zhao S."/>
        </authorList>
    </citation>
    <scope>NUCLEOTIDE SEQUENCE</scope>
</reference>
<dbReference type="AlphaFoldDB" id="W9R5G5"/>
<proteinExistence type="predicted"/>
<keyword evidence="4" id="KW-1185">Reference proteome</keyword>
<organism evidence="3 4">
    <name type="scientific">Morus notabilis</name>
    <dbReference type="NCBI Taxonomy" id="981085"/>
    <lineage>
        <taxon>Eukaryota</taxon>
        <taxon>Viridiplantae</taxon>
        <taxon>Streptophyta</taxon>
        <taxon>Embryophyta</taxon>
        <taxon>Tracheophyta</taxon>
        <taxon>Spermatophyta</taxon>
        <taxon>Magnoliopsida</taxon>
        <taxon>eudicotyledons</taxon>
        <taxon>Gunneridae</taxon>
        <taxon>Pentapetalae</taxon>
        <taxon>rosids</taxon>
        <taxon>fabids</taxon>
        <taxon>Rosales</taxon>
        <taxon>Moraceae</taxon>
        <taxon>Moreae</taxon>
        <taxon>Morus</taxon>
    </lineage>
</organism>
<feature type="chain" id="PRO_5004932359" evidence="2">
    <location>
        <begin position="23"/>
        <end position="104"/>
    </location>
</feature>
<dbReference type="EMBL" id="KE344618">
    <property type="protein sequence ID" value="EXB72255.1"/>
    <property type="molecule type" value="Genomic_DNA"/>
</dbReference>
<dbReference type="Proteomes" id="UP000030645">
    <property type="component" value="Unassembled WGS sequence"/>
</dbReference>
<name>W9R5G5_9ROSA</name>